<comment type="caution">
    <text evidence="2">The sequence shown here is derived from an EMBL/GenBank/DDBJ whole genome shotgun (WGS) entry which is preliminary data.</text>
</comment>
<gene>
    <name evidence="2" type="ORF">CBR_g34608</name>
</gene>
<reference evidence="2 3" key="1">
    <citation type="journal article" date="2018" name="Cell">
        <title>The Chara Genome: Secondary Complexity and Implications for Plant Terrestrialization.</title>
        <authorList>
            <person name="Nishiyama T."/>
            <person name="Sakayama H."/>
            <person name="Vries J.D."/>
            <person name="Buschmann H."/>
            <person name="Saint-Marcoux D."/>
            <person name="Ullrich K.K."/>
            <person name="Haas F.B."/>
            <person name="Vanderstraeten L."/>
            <person name="Becker D."/>
            <person name="Lang D."/>
            <person name="Vosolsobe S."/>
            <person name="Rombauts S."/>
            <person name="Wilhelmsson P.K.I."/>
            <person name="Janitza P."/>
            <person name="Kern R."/>
            <person name="Heyl A."/>
            <person name="Rumpler F."/>
            <person name="Villalobos L.I.A.C."/>
            <person name="Clay J.M."/>
            <person name="Skokan R."/>
            <person name="Toyoda A."/>
            <person name="Suzuki Y."/>
            <person name="Kagoshima H."/>
            <person name="Schijlen E."/>
            <person name="Tajeshwar N."/>
            <person name="Catarino B."/>
            <person name="Hetherington A.J."/>
            <person name="Saltykova A."/>
            <person name="Bonnot C."/>
            <person name="Breuninger H."/>
            <person name="Symeonidi A."/>
            <person name="Radhakrishnan G.V."/>
            <person name="Van Nieuwerburgh F."/>
            <person name="Deforce D."/>
            <person name="Chang C."/>
            <person name="Karol K.G."/>
            <person name="Hedrich R."/>
            <person name="Ulvskov P."/>
            <person name="Glockner G."/>
            <person name="Delwiche C.F."/>
            <person name="Petrasek J."/>
            <person name="Van de Peer Y."/>
            <person name="Friml J."/>
            <person name="Beilby M."/>
            <person name="Dolan L."/>
            <person name="Kohara Y."/>
            <person name="Sugano S."/>
            <person name="Fujiyama A."/>
            <person name="Delaux P.-M."/>
            <person name="Quint M."/>
            <person name="TheiBen G."/>
            <person name="Hagemann M."/>
            <person name="Harholt J."/>
            <person name="Dunand C."/>
            <person name="Zachgo S."/>
            <person name="Langdale J."/>
            <person name="Maumus F."/>
            <person name="Straeten D.V.D."/>
            <person name="Gould S.B."/>
            <person name="Rensing S.A."/>
        </authorList>
    </citation>
    <scope>NUCLEOTIDE SEQUENCE [LARGE SCALE GENOMIC DNA]</scope>
    <source>
        <strain evidence="2 3">S276</strain>
    </source>
</reference>
<feature type="region of interest" description="Disordered" evidence="1">
    <location>
        <begin position="71"/>
        <end position="94"/>
    </location>
</feature>
<evidence type="ECO:0000313" key="3">
    <source>
        <dbReference type="Proteomes" id="UP000265515"/>
    </source>
</evidence>
<evidence type="ECO:0000256" key="1">
    <source>
        <dbReference type="SAM" id="MobiDB-lite"/>
    </source>
</evidence>
<dbReference type="EMBL" id="BFEA01000403">
    <property type="protein sequence ID" value="GBG82325.1"/>
    <property type="molecule type" value="Genomic_DNA"/>
</dbReference>
<proteinExistence type="predicted"/>
<feature type="region of interest" description="Disordered" evidence="1">
    <location>
        <begin position="205"/>
        <end position="320"/>
    </location>
</feature>
<sequence>MFSLRVADGERIGTLVGLASMFTTARASRATRGASAVVPPTTHQKSSGYTWLPPPPARSTVDATTIVRQHAQRSEHLRKVSDIRQPASLPGDGDGALPAGEGVEVPIHVSDSLPTPCPESDTVAGCISGALDPLHCLRDIPVAQSAPPVSAGELLDVGILGSRPQTDDFVRKARPRWDKGDFLYESSSSDGDDFFSLSTQIARDDDVEGAHCSPPTHDDRDGDGEGAHRSSHGGGSTAIDIESRTPIDGGDCDDNDDVDAPRPGHGVVLKRLKRRGKERDIIASRVRRRDGGDSSITQQYALGSEQVIVSEDSMRDATNE</sequence>
<feature type="compositionally biased region" description="Basic and acidic residues" evidence="1">
    <location>
        <begin position="216"/>
        <end position="228"/>
    </location>
</feature>
<feature type="compositionally biased region" description="Basic and acidic residues" evidence="1">
    <location>
        <begin position="72"/>
        <end position="82"/>
    </location>
</feature>
<keyword evidence="3" id="KW-1185">Reference proteome</keyword>
<accession>A0A388LJB7</accession>
<name>A0A388LJB7_CHABU</name>
<dbReference type="AlphaFoldDB" id="A0A388LJB7"/>
<protein>
    <submittedName>
        <fullName evidence="2">Uncharacterized protein</fullName>
    </submittedName>
</protein>
<dbReference type="Proteomes" id="UP000265515">
    <property type="component" value="Unassembled WGS sequence"/>
</dbReference>
<feature type="region of interest" description="Disordered" evidence="1">
    <location>
        <begin position="33"/>
        <end position="56"/>
    </location>
</feature>
<organism evidence="2 3">
    <name type="scientific">Chara braunii</name>
    <name type="common">Braun's stonewort</name>
    <dbReference type="NCBI Taxonomy" id="69332"/>
    <lineage>
        <taxon>Eukaryota</taxon>
        <taxon>Viridiplantae</taxon>
        <taxon>Streptophyta</taxon>
        <taxon>Charophyceae</taxon>
        <taxon>Charales</taxon>
        <taxon>Characeae</taxon>
        <taxon>Chara</taxon>
    </lineage>
</organism>
<dbReference type="Gramene" id="GBG82325">
    <property type="protein sequence ID" value="GBG82325"/>
    <property type="gene ID" value="CBR_g34608"/>
</dbReference>
<evidence type="ECO:0000313" key="2">
    <source>
        <dbReference type="EMBL" id="GBG82325.1"/>
    </source>
</evidence>